<sequence>MSDANRQRSELKAFLFITIVLFPILAVAVVGGYGFFVWFLQVLAG</sequence>
<feature type="transmembrane region" description="Helical" evidence="1">
    <location>
        <begin position="12"/>
        <end position="40"/>
    </location>
</feature>
<keyword evidence="1" id="KW-1133">Transmembrane helix</keyword>
<reference evidence="2 3" key="1">
    <citation type="submission" date="2018-03" db="EMBL/GenBank/DDBJ databases">
        <title>Whole genome sequencing of Histamine producing bacteria.</title>
        <authorList>
            <person name="Butler K."/>
        </authorList>
    </citation>
    <scope>NUCLEOTIDE SEQUENCE [LARGE SCALE GENOMIC DNA]</scope>
    <source>
        <strain evidence="2 3">JCM 13586</strain>
    </source>
</reference>
<gene>
    <name evidence="2" type="ORF">C9I99_10490</name>
</gene>
<evidence type="ECO:0000313" key="2">
    <source>
        <dbReference type="EMBL" id="PSU34393.1"/>
    </source>
</evidence>
<comment type="caution">
    <text evidence="2">The sequence shown here is derived from an EMBL/GenBank/DDBJ whole genome shotgun (WGS) entry which is preliminary data.</text>
</comment>
<dbReference type="EMBL" id="PYMH01000003">
    <property type="protein sequence ID" value="PSU34393.1"/>
    <property type="molecule type" value="Genomic_DNA"/>
</dbReference>
<name>A0A2T3J0D0_9GAMM</name>
<organism evidence="2 3">
    <name type="scientific">Photobacterium lutimaris</name>
    <dbReference type="NCBI Taxonomy" id="388278"/>
    <lineage>
        <taxon>Bacteria</taxon>
        <taxon>Pseudomonadati</taxon>
        <taxon>Pseudomonadota</taxon>
        <taxon>Gammaproteobacteria</taxon>
        <taxon>Vibrionales</taxon>
        <taxon>Vibrionaceae</taxon>
        <taxon>Photobacterium</taxon>
    </lineage>
</organism>
<dbReference type="InterPro" id="IPR010649">
    <property type="entry name" value="NapE_TorE"/>
</dbReference>
<dbReference type="RefSeq" id="WP_107348819.1">
    <property type="nucleotide sequence ID" value="NZ_PYMH01000003.1"/>
</dbReference>
<protein>
    <submittedName>
        <fullName evidence="2">Periplasmic nitrate reductase system</fullName>
    </submittedName>
</protein>
<keyword evidence="1" id="KW-0472">Membrane</keyword>
<dbReference type="Proteomes" id="UP000241222">
    <property type="component" value="Unassembled WGS sequence"/>
</dbReference>
<evidence type="ECO:0000313" key="3">
    <source>
        <dbReference type="Proteomes" id="UP000241222"/>
    </source>
</evidence>
<proteinExistence type="predicted"/>
<keyword evidence="1" id="KW-0812">Transmembrane</keyword>
<keyword evidence="3" id="KW-1185">Reference proteome</keyword>
<accession>A0A2T3J0D0</accession>
<evidence type="ECO:0000256" key="1">
    <source>
        <dbReference type="SAM" id="Phobius"/>
    </source>
</evidence>
<dbReference type="Pfam" id="PF06796">
    <property type="entry name" value="NapE"/>
    <property type="match status" value="1"/>
</dbReference>
<dbReference type="AlphaFoldDB" id="A0A2T3J0D0"/>